<dbReference type="GeneID" id="16385286"/>
<sequence length="126" mass="14003">MKKLGDLQKEGYDINYSQGAVVVNIDKRRFYVNGGVKAENVNFGDNSSINQTIQGTSEEELNKLFDQLHEFLRANGEPKDQEIADKLKENIKKKKWETAKDIFTLLSQSAQISSAGVGIAKAIGLI</sequence>
<name>R9VY85_9CAUD</name>
<dbReference type="RefSeq" id="YP_008320362.1">
    <property type="nucleotide sequence ID" value="NC_021865.1"/>
</dbReference>
<organism evidence="1 2">
    <name type="scientific">Paenibacillus phage phiIBB_P123</name>
    <dbReference type="NCBI Taxonomy" id="1337877"/>
    <lineage>
        <taxon>Viruses</taxon>
        <taxon>Duplodnaviria</taxon>
        <taxon>Heunggongvirae</taxon>
        <taxon>Uroviricota</taxon>
        <taxon>Caudoviricetes</taxon>
        <taxon>Fernvirus</taxon>
        <taxon>Fernvirus P123</taxon>
    </lineage>
</organism>
<gene>
    <name evidence="1" type="ORF">IBBPl23_25</name>
</gene>
<proteinExistence type="predicted"/>
<accession>R9VY85</accession>
<evidence type="ECO:0000313" key="1">
    <source>
        <dbReference type="EMBL" id="AGN89340.1"/>
    </source>
</evidence>
<dbReference type="EMBL" id="KF010834">
    <property type="protein sequence ID" value="AGN89340.1"/>
    <property type="molecule type" value="Genomic_DNA"/>
</dbReference>
<protein>
    <submittedName>
        <fullName evidence="1">Uncharacterized protein</fullName>
    </submittedName>
</protein>
<dbReference type="KEGG" id="vg:16385286"/>
<dbReference type="OrthoDB" id="32309at10239"/>
<reference evidence="1 2" key="1">
    <citation type="journal article" date="2013" name="Genome Announc.">
        <title>Complete Genome Sequence of the Broad-Host-Range Paenibacillus larvae Phage phiIBB_Pl23.</title>
        <authorList>
            <person name="Oliveira A."/>
            <person name="Melo L.D."/>
            <person name="Kropinski A.M."/>
            <person name="Azeredo J."/>
        </authorList>
    </citation>
    <scope>NUCLEOTIDE SEQUENCE [LARGE SCALE GENOMIC DNA]</scope>
</reference>
<evidence type="ECO:0000313" key="2">
    <source>
        <dbReference type="Proteomes" id="UP000014424"/>
    </source>
</evidence>
<dbReference type="Proteomes" id="UP000014424">
    <property type="component" value="Segment"/>
</dbReference>
<keyword evidence="2" id="KW-1185">Reference proteome</keyword>